<dbReference type="EMBL" id="DVFI01000089">
    <property type="protein sequence ID" value="HIQ63100.1"/>
    <property type="molecule type" value="Genomic_DNA"/>
</dbReference>
<dbReference type="InterPro" id="IPR026002">
    <property type="entry name" value="ATC_hydrolase-like"/>
</dbReference>
<dbReference type="GO" id="GO:0016787">
    <property type="term" value="F:hydrolase activity"/>
    <property type="evidence" value="ECO:0007669"/>
    <property type="project" value="UniProtKB-KW"/>
</dbReference>
<evidence type="ECO:0000313" key="2">
    <source>
        <dbReference type="Proteomes" id="UP000886819"/>
    </source>
</evidence>
<proteinExistence type="predicted"/>
<reference evidence="1" key="1">
    <citation type="submission" date="2020-10" db="EMBL/GenBank/DDBJ databases">
        <authorList>
            <person name="Gilroy R."/>
        </authorList>
    </citation>
    <scope>NUCLEOTIDE SEQUENCE</scope>
    <source>
        <strain evidence="1">ChiHile30-977</strain>
    </source>
</reference>
<dbReference type="AlphaFoldDB" id="A0A9D0YWF0"/>
<name>A0A9D0YWF0_9FIRM</name>
<dbReference type="Pfam" id="PF14196">
    <property type="entry name" value="ATC_hydrolase"/>
    <property type="match status" value="1"/>
</dbReference>
<comment type="caution">
    <text evidence="1">The sequence shown here is derived from an EMBL/GenBank/DDBJ whole genome shotgun (WGS) entry which is preliminary data.</text>
</comment>
<sequence>MNVEKALQKGRVGAAWEAIPEEAVRRAAVERFATLLAENDLSNRMLARHLTNAILPAVAVYQAATGHGWKPTEARRLIRQSVLDAAKPMAKFFQTLGKLPFFFPLFRAMCPASMKAGYGPEGWVFEWKRNDKYAIEWDCHACLYANVFRRYGVPELTAIFCESDDVMYGHIPNARWGRTKTIGRGADVCNFSFYNPRKKENANGNNQ</sequence>
<protein>
    <submittedName>
        <fullName evidence="1">L-2-amino-thiazoline-4-carboxylic acid hydrolase</fullName>
    </submittedName>
</protein>
<dbReference type="Proteomes" id="UP000886819">
    <property type="component" value="Unassembled WGS sequence"/>
</dbReference>
<reference evidence="1" key="2">
    <citation type="journal article" date="2021" name="PeerJ">
        <title>Extensive microbial diversity within the chicken gut microbiome revealed by metagenomics and culture.</title>
        <authorList>
            <person name="Gilroy R."/>
            <person name="Ravi A."/>
            <person name="Getino M."/>
            <person name="Pursley I."/>
            <person name="Horton D.L."/>
            <person name="Alikhan N.F."/>
            <person name="Baker D."/>
            <person name="Gharbi K."/>
            <person name="Hall N."/>
            <person name="Watson M."/>
            <person name="Adriaenssens E.M."/>
            <person name="Foster-Nyarko E."/>
            <person name="Jarju S."/>
            <person name="Secka A."/>
            <person name="Antonio M."/>
            <person name="Oren A."/>
            <person name="Chaudhuri R.R."/>
            <person name="La Ragione R."/>
            <person name="Hildebrand F."/>
            <person name="Pallen M.J."/>
        </authorList>
    </citation>
    <scope>NUCLEOTIDE SEQUENCE</scope>
    <source>
        <strain evidence="1">ChiHile30-977</strain>
    </source>
</reference>
<keyword evidence="1" id="KW-0378">Hydrolase</keyword>
<accession>A0A9D0YWF0</accession>
<organism evidence="1 2">
    <name type="scientific">Candidatus Avichristensenella intestinipullorum</name>
    <dbReference type="NCBI Taxonomy" id="2840693"/>
    <lineage>
        <taxon>Bacteria</taxon>
        <taxon>Bacillati</taxon>
        <taxon>Bacillota</taxon>
        <taxon>Clostridia</taxon>
        <taxon>Candidatus Avichristensenella</taxon>
    </lineage>
</organism>
<gene>
    <name evidence="1" type="ORF">IAA66_05875</name>
</gene>
<evidence type="ECO:0000313" key="1">
    <source>
        <dbReference type="EMBL" id="HIQ63100.1"/>
    </source>
</evidence>